<keyword evidence="4" id="KW-0648">Protein biosynthesis</keyword>
<name>A0A2X0WHW0_9GAMM</name>
<dbReference type="InterPro" id="IPR008925">
    <property type="entry name" value="aa_tRNA-synth_I_cd-bd_sf"/>
</dbReference>
<evidence type="ECO:0000256" key="1">
    <source>
        <dbReference type="ARBA" id="ARBA00022598"/>
    </source>
</evidence>
<keyword evidence="5" id="KW-0030">Aminoacyl-tRNA synthetase</keyword>
<dbReference type="Proteomes" id="UP000250086">
    <property type="component" value="Unassembled WGS sequence"/>
</dbReference>
<dbReference type="GO" id="GO:0005524">
    <property type="term" value="F:ATP binding"/>
    <property type="evidence" value="ECO:0007669"/>
    <property type="project" value="UniProtKB-KW"/>
</dbReference>
<dbReference type="GO" id="GO:0004818">
    <property type="term" value="F:glutamate-tRNA ligase activity"/>
    <property type="evidence" value="ECO:0007669"/>
    <property type="project" value="UniProtKB-EC"/>
</dbReference>
<feature type="domain" description="Aminoacyl-tRNA synthetase class I anticodon-binding" evidence="6">
    <location>
        <begin position="17"/>
        <end position="63"/>
    </location>
</feature>
<dbReference type="SUPFAM" id="SSF48163">
    <property type="entry name" value="An anticodon-binding domain of class I aminoacyl-tRNA synthetases"/>
    <property type="match status" value="1"/>
</dbReference>
<dbReference type="AlphaFoldDB" id="A0A2X0WHW0"/>
<dbReference type="GO" id="GO:0000049">
    <property type="term" value="F:tRNA binding"/>
    <property type="evidence" value="ECO:0007669"/>
    <property type="project" value="InterPro"/>
</dbReference>
<proteinExistence type="predicted"/>
<evidence type="ECO:0000313" key="7">
    <source>
        <dbReference type="EMBL" id="SPT78890.1"/>
    </source>
</evidence>
<dbReference type="EMBL" id="UAPV01000006">
    <property type="protein sequence ID" value="SPT78890.1"/>
    <property type="molecule type" value="Genomic_DNA"/>
</dbReference>
<keyword evidence="3" id="KW-0067">ATP-binding</keyword>
<keyword evidence="8" id="KW-1185">Reference proteome</keyword>
<gene>
    <name evidence="7" type="primary">gltX_4</name>
    <name evidence="7" type="ORF">NCTC13093_02522</name>
</gene>
<evidence type="ECO:0000256" key="3">
    <source>
        <dbReference type="ARBA" id="ARBA00022840"/>
    </source>
</evidence>
<evidence type="ECO:0000313" key="8">
    <source>
        <dbReference type="Proteomes" id="UP000250086"/>
    </source>
</evidence>
<organism evidence="7 8">
    <name type="scientific">Anaerobiospirillum thomasii</name>
    <dbReference type="NCBI Taxonomy" id="179995"/>
    <lineage>
        <taxon>Bacteria</taxon>
        <taxon>Pseudomonadati</taxon>
        <taxon>Pseudomonadota</taxon>
        <taxon>Gammaproteobacteria</taxon>
        <taxon>Aeromonadales</taxon>
        <taxon>Succinivibrionaceae</taxon>
        <taxon>Anaerobiospirillum</taxon>
    </lineage>
</organism>
<evidence type="ECO:0000256" key="4">
    <source>
        <dbReference type="ARBA" id="ARBA00022917"/>
    </source>
</evidence>
<dbReference type="Pfam" id="PF19269">
    <property type="entry name" value="Anticodon_2"/>
    <property type="match status" value="1"/>
</dbReference>
<dbReference type="RefSeq" id="WP_113745152.1">
    <property type="nucleotide sequence ID" value="NZ_UAPV01000006.1"/>
</dbReference>
<reference evidence="7 8" key="1">
    <citation type="submission" date="2018-06" db="EMBL/GenBank/DDBJ databases">
        <authorList>
            <consortium name="Pathogen Informatics"/>
            <person name="Doyle S."/>
        </authorList>
    </citation>
    <scope>NUCLEOTIDE SEQUENCE [LARGE SCALE GENOMIC DNA]</scope>
    <source>
        <strain evidence="7 8">NCTC13093</strain>
    </source>
</reference>
<sequence>MEREGLNKDNGPDPVLVVKAYAERCQTLKEMAQKARCYYEDFSEYDAAGVKKWIKEGSIEVLERDHLQPLRGLRAGMLPLLIRYLRNLPPAWKLAWAR</sequence>
<accession>A0A2X0WHW0</accession>
<protein>
    <submittedName>
        <fullName evidence="7">Glutamate--tRNA ligase</fullName>
        <ecNumber evidence="7">6.1.1.17</ecNumber>
    </submittedName>
</protein>
<keyword evidence="2" id="KW-0547">Nucleotide-binding</keyword>
<dbReference type="InterPro" id="IPR045462">
    <property type="entry name" value="aa-tRNA-synth_I_cd-bd"/>
</dbReference>
<evidence type="ECO:0000256" key="2">
    <source>
        <dbReference type="ARBA" id="ARBA00022741"/>
    </source>
</evidence>
<evidence type="ECO:0000259" key="6">
    <source>
        <dbReference type="Pfam" id="PF19269"/>
    </source>
</evidence>
<dbReference type="EC" id="6.1.1.17" evidence="7"/>
<evidence type="ECO:0000256" key="5">
    <source>
        <dbReference type="ARBA" id="ARBA00023146"/>
    </source>
</evidence>
<dbReference type="GO" id="GO:0006412">
    <property type="term" value="P:translation"/>
    <property type="evidence" value="ECO:0007669"/>
    <property type="project" value="UniProtKB-KW"/>
</dbReference>
<keyword evidence="1 7" id="KW-0436">Ligase</keyword>